<keyword evidence="7" id="KW-0694">RNA-binding</keyword>
<dbReference type="Pfam" id="PF00575">
    <property type="entry name" value="S1"/>
    <property type="match status" value="1"/>
</dbReference>
<gene>
    <name evidence="10" type="ORF">A2W18_00595</name>
</gene>
<dbReference type="SMART" id="SM00316">
    <property type="entry name" value="S1"/>
    <property type="match status" value="1"/>
</dbReference>
<name>A0A1F6VAB3_9PROT</name>
<dbReference type="EMBL" id="MFSP01000086">
    <property type="protein sequence ID" value="OGI66496.1"/>
    <property type="molecule type" value="Genomic_DNA"/>
</dbReference>
<dbReference type="Pfam" id="PF17876">
    <property type="entry name" value="CSD2"/>
    <property type="match status" value="1"/>
</dbReference>
<feature type="domain" description="S1 motif" evidence="9">
    <location>
        <begin position="430"/>
        <end position="511"/>
    </location>
</feature>
<dbReference type="InterPro" id="IPR003029">
    <property type="entry name" value="S1_domain"/>
</dbReference>
<dbReference type="InterPro" id="IPR050180">
    <property type="entry name" value="RNR_Ribonuclease"/>
</dbReference>
<dbReference type="CDD" id="cd04471">
    <property type="entry name" value="S1_RNase_R"/>
    <property type="match status" value="1"/>
</dbReference>
<dbReference type="PROSITE" id="PS50126">
    <property type="entry name" value="S1"/>
    <property type="match status" value="1"/>
</dbReference>
<dbReference type="GO" id="GO:0005829">
    <property type="term" value="C:cytosol"/>
    <property type="evidence" value="ECO:0007669"/>
    <property type="project" value="TreeGrafter"/>
</dbReference>
<keyword evidence="4" id="KW-0540">Nuclease</keyword>
<dbReference type="HAMAP" id="MF_01895">
    <property type="entry name" value="RNase_R"/>
    <property type="match status" value="1"/>
</dbReference>
<evidence type="ECO:0000259" key="9">
    <source>
        <dbReference type="PROSITE" id="PS50126"/>
    </source>
</evidence>
<keyword evidence="3" id="KW-0963">Cytoplasm</keyword>
<dbReference type="AlphaFoldDB" id="A0A1F6VAB3"/>
<dbReference type="InterPro" id="IPR022966">
    <property type="entry name" value="RNase_II/R_CS"/>
</dbReference>
<evidence type="ECO:0000313" key="10">
    <source>
        <dbReference type="EMBL" id="OGI66496.1"/>
    </source>
</evidence>
<dbReference type="InterPro" id="IPR040476">
    <property type="entry name" value="CSD2"/>
</dbReference>
<dbReference type="InterPro" id="IPR011805">
    <property type="entry name" value="RNase_R"/>
</dbReference>
<evidence type="ECO:0000256" key="3">
    <source>
        <dbReference type="ARBA" id="ARBA00022490"/>
    </source>
</evidence>
<dbReference type="Proteomes" id="UP000179076">
    <property type="component" value="Unassembled WGS sequence"/>
</dbReference>
<feature type="compositionally biased region" description="Basic and acidic residues" evidence="8">
    <location>
        <begin position="512"/>
        <end position="521"/>
    </location>
</feature>
<dbReference type="InterPro" id="IPR001900">
    <property type="entry name" value="RNase_II/R"/>
</dbReference>
<dbReference type="Pfam" id="PF00773">
    <property type="entry name" value="RNB"/>
    <property type="match status" value="1"/>
</dbReference>
<evidence type="ECO:0000256" key="8">
    <source>
        <dbReference type="SAM" id="MobiDB-lite"/>
    </source>
</evidence>
<dbReference type="PANTHER" id="PTHR23355">
    <property type="entry name" value="RIBONUCLEASE"/>
    <property type="match status" value="1"/>
</dbReference>
<sequence>SGPVGRIVEVLGDHMAPGMEIEVAIRGHDIPHTWPHAVLDEAGKFPPQVEPNAVGGREDLRKIKLVTIDGEDARDFDDAVYCERNGKGWRLIVAIADVSNYVRSGSALDEEAYRRGNSVYFPQQVIPMLPEVLSNVLCSLNPHVDRLCMACEMDIGARGEIKKYRFFEAVMHSAARLTYTKVAAMLVAHDAALRREYAEVVPMLEELHGLYKVLNGARQRRGAVDFELPETKIVFDANRKIERIVPLERNDAHRLIEECMLAANVCAAELLKKHKVPAPYRIHEGPTTEKLTDLREFLFELGLSLGGGDSPQAPHYAKLLASVARRPDARLIQTVLLRSLSQALYSPDNIGHFALGYENYTHFTSPIRRYPDLLVHRAIKNILQRRPHKVSLDHAREQGEHCSMTERRADEATREVVRWLKTEYMSAHVGGEFDGIISGVTSFGVFVELNEVFVDGLIHITALGNDYYHFDPARHRLIGERTRGIYRLGDPIRIKVVRVDLDEARIDFEPVGSREKSDARTNLRRRSTREGKPKHSKSRRRR</sequence>
<organism evidence="10 11">
    <name type="scientific">Candidatus Muproteobacteria bacterium RBG_16_60_9</name>
    <dbReference type="NCBI Taxonomy" id="1817755"/>
    <lineage>
        <taxon>Bacteria</taxon>
        <taxon>Pseudomonadati</taxon>
        <taxon>Pseudomonadota</taxon>
        <taxon>Candidatus Muproteobacteria</taxon>
    </lineage>
</organism>
<dbReference type="NCBIfam" id="TIGR00358">
    <property type="entry name" value="3_prime_RNase"/>
    <property type="match status" value="1"/>
</dbReference>
<evidence type="ECO:0000256" key="7">
    <source>
        <dbReference type="ARBA" id="ARBA00022884"/>
    </source>
</evidence>
<keyword evidence="6" id="KW-0269">Exonuclease</keyword>
<proteinExistence type="inferred from homology"/>
<keyword evidence="5" id="KW-0378">Hydrolase</keyword>
<feature type="non-terminal residue" evidence="10">
    <location>
        <position position="1"/>
    </location>
</feature>
<dbReference type="SUPFAM" id="SSF50249">
    <property type="entry name" value="Nucleic acid-binding proteins"/>
    <property type="match status" value="2"/>
</dbReference>
<evidence type="ECO:0000256" key="6">
    <source>
        <dbReference type="ARBA" id="ARBA00022839"/>
    </source>
</evidence>
<dbReference type="InterPro" id="IPR012340">
    <property type="entry name" value="NA-bd_OB-fold"/>
</dbReference>
<dbReference type="Gene3D" id="2.40.50.140">
    <property type="entry name" value="Nucleic acid-binding proteins"/>
    <property type="match status" value="1"/>
</dbReference>
<dbReference type="GO" id="GO:0008859">
    <property type="term" value="F:exoribonuclease II activity"/>
    <property type="evidence" value="ECO:0007669"/>
    <property type="project" value="UniProtKB-EC"/>
</dbReference>
<evidence type="ECO:0000256" key="5">
    <source>
        <dbReference type="ARBA" id="ARBA00022801"/>
    </source>
</evidence>
<evidence type="ECO:0000313" key="11">
    <source>
        <dbReference type="Proteomes" id="UP000179076"/>
    </source>
</evidence>
<comment type="caution">
    <text evidence="10">The sequence shown here is derived from an EMBL/GenBank/DDBJ whole genome shotgun (WGS) entry which is preliminary data.</text>
</comment>
<evidence type="ECO:0000256" key="4">
    <source>
        <dbReference type="ARBA" id="ARBA00022722"/>
    </source>
</evidence>
<dbReference type="PANTHER" id="PTHR23355:SF9">
    <property type="entry name" value="DIS3-LIKE EXONUCLEASE 2"/>
    <property type="match status" value="1"/>
</dbReference>
<comment type="catalytic activity">
    <reaction evidence="1">
        <text>Exonucleolytic cleavage in the 3'- to 5'-direction to yield nucleoside 5'-phosphates.</text>
        <dbReference type="EC" id="3.1.13.1"/>
    </reaction>
</comment>
<dbReference type="InterPro" id="IPR004476">
    <property type="entry name" value="RNase_II/RNase_R"/>
</dbReference>
<dbReference type="SMART" id="SM00955">
    <property type="entry name" value="RNB"/>
    <property type="match status" value="1"/>
</dbReference>
<dbReference type="GO" id="GO:0003723">
    <property type="term" value="F:RNA binding"/>
    <property type="evidence" value="ECO:0007669"/>
    <property type="project" value="UniProtKB-KW"/>
</dbReference>
<evidence type="ECO:0000256" key="1">
    <source>
        <dbReference type="ARBA" id="ARBA00001849"/>
    </source>
</evidence>
<evidence type="ECO:0000256" key="2">
    <source>
        <dbReference type="ARBA" id="ARBA00012163"/>
    </source>
</evidence>
<dbReference type="GO" id="GO:0006402">
    <property type="term" value="P:mRNA catabolic process"/>
    <property type="evidence" value="ECO:0007669"/>
    <property type="project" value="TreeGrafter"/>
</dbReference>
<dbReference type="NCBIfam" id="TIGR02063">
    <property type="entry name" value="RNase_R"/>
    <property type="match status" value="1"/>
</dbReference>
<dbReference type="PROSITE" id="PS01175">
    <property type="entry name" value="RIBONUCLEASE_II"/>
    <property type="match status" value="1"/>
</dbReference>
<feature type="region of interest" description="Disordered" evidence="8">
    <location>
        <begin position="512"/>
        <end position="542"/>
    </location>
</feature>
<dbReference type="EC" id="3.1.13.1" evidence="2"/>
<protein>
    <recommendedName>
        <fullName evidence="2">exoribonuclease II</fullName>
        <ecNumber evidence="2">3.1.13.1</ecNumber>
    </recommendedName>
</protein>
<reference evidence="10 11" key="1">
    <citation type="journal article" date="2016" name="Nat. Commun.">
        <title>Thousands of microbial genomes shed light on interconnected biogeochemical processes in an aquifer system.</title>
        <authorList>
            <person name="Anantharaman K."/>
            <person name="Brown C.T."/>
            <person name="Hug L.A."/>
            <person name="Sharon I."/>
            <person name="Castelle C.J."/>
            <person name="Probst A.J."/>
            <person name="Thomas B.C."/>
            <person name="Singh A."/>
            <person name="Wilkins M.J."/>
            <person name="Karaoz U."/>
            <person name="Brodie E.L."/>
            <person name="Williams K.H."/>
            <person name="Hubbard S.S."/>
            <person name="Banfield J.F."/>
        </authorList>
    </citation>
    <scope>NUCLEOTIDE SEQUENCE [LARGE SCALE GENOMIC DNA]</scope>
</reference>
<accession>A0A1F6VAB3</accession>